<dbReference type="AlphaFoldDB" id="A0AAV4V2Y7"/>
<evidence type="ECO:0000313" key="2">
    <source>
        <dbReference type="Proteomes" id="UP001054945"/>
    </source>
</evidence>
<evidence type="ECO:0000313" key="1">
    <source>
        <dbReference type="EMBL" id="GIY64310.1"/>
    </source>
</evidence>
<protein>
    <submittedName>
        <fullName evidence="1">Uncharacterized protein</fullName>
    </submittedName>
</protein>
<sequence length="124" mass="14503">MVKEVDGKGLSKGTSAILRNLEQRGFGTLDYSHAGPYRSRHVIIYTYTSTKRSCRRAPLFYTHTHPRTHEKDPAKKRLCEIFVGNIRLGHKLQRRKIFLFIYLFFHRQFSSIDAASESRLAKKF</sequence>
<reference evidence="1 2" key="1">
    <citation type="submission" date="2021-06" db="EMBL/GenBank/DDBJ databases">
        <title>Caerostris extrusa draft genome.</title>
        <authorList>
            <person name="Kono N."/>
            <person name="Arakawa K."/>
        </authorList>
    </citation>
    <scope>NUCLEOTIDE SEQUENCE [LARGE SCALE GENOMIC DNA]</scope>
</reference>
<accession>A0AAV4V2Y7</accession>
<comment type="caution">
    <text evidence="1">The sequence shown here is derived from an EMBL/GenBank/DDBJ whole genome shotgun (WGS) entry which is preliminary data.</text>
</comment>
<organism evidence="1 2">
    <name type="scientific">Caerostris extrusa</name>
    <name type="common">Bark spider</name>
    <name type="synonym">Caerostris bankana</name>
    <dbReference type="NCBI Taxonomy" id="172846"/>
    <lineage>
        <taxon>Eukaryota</taxon>
        <taxon>Metazoa</taxon>
        <taxon>Ecdysozoa</taxon>
        <taxon>Arthropoda</taxon>
        <taxon>Chelicerata</taxon>
        <taxon>Arachnida</taxon>
        <taxon>Araneae</taxon>
        <taxon>Araneomorphae</taxon>
        <taxon>Entelegynae</taxon>
        <taxon>Araneoidea</taxon>
        <taxon>Araneidae</taxon>
        <taxon>Caerostris</taxon>
    </lineage>
</organism>
<keyword evidence="2" id="KW-1185">Reference proteome</keyword>
<dbReference type="EMBL" id="BPLR01013861">
    <property type="protein sequence ID" value="GIY64310.1"/>
    <property type="molecule type" value="Genomic_DNA"/>
</dbReference>
<gene>
    <name evidence="1" type="ORF">CEXT_637811</name>
</gene>
<name>A0AAV4V2Y7_CAEEX</name>
<dbReference type="Proteomes" id="UP001054945">
    <property type="component" value="Unassembled WGS sequence"/>
</dbReference>
<proteinExistence type="predicted"/>